<evidence type="ECO:0000313" key="3">
    <source>
        <dbReference type="Proteomes" id="UP000002051"/>
    </source>
</evidence>
<reference evidence="2" key="3">
    <citation type="submission" date="2015-04" db="UniProtKB">
        <authorList>
            <consortium name="EnsemblPlants"/>
        </authorList>
    </citation>
    <scope>IDENTIFICATION</scope>
    <source>
        <strain evidence="2">cv. Jemalong A17</strain>
    </source>
</reference>
<evidence type="ECO:0000313" key="1">
    <source>
        <dbReference type="EMBL" id="AES65839.1"/>
    </source>
</evidence>
<reference evidence="1 3" key="2">
    <citation type="journal article" date="2014" name="BMC Genomics">
        <title>An improved genome release (version Mt4.0) for the model legume Medicago truncatula.</title>
        <authorList>
            <person name="Tang H."/>
            <person name="Krishnakumar V."/>
            <person name="Bidwell S."/>
            <person name="Rosen B."/>
            <person name="Chan A."/>
            <person name="Zhou S."/>
            <person name="Gentzbittel L."/>
            <person name="Childs K.L."/>
            <person name="Yandell M."/>
            <person name="Gundlach H."/>
            <person name="Mayer K.F."/>
            <person name="Schwartz D.C."/>
            <person name="Town C.D."/>
        </authorList>
    </citation>
    <scope>GENOME REANNOTATION</scope>
    <source>
        <strain evidence="2 3">cv. Jemalong A17</strain>
    </source>
</reference>
<proteinExistence type="predicted"/>
<protein>
    <submittedName>
        <fullName evidence="1">General transcription factor-like zinc finger protein, putative</fullName>
    </submittedName>
</protein>
<accession>G7IIX5</accession>
<dbReference type="EMBL" id="CM001218">
    <property type="protein sequence ID" value="AES65839.1"/>
    <property type="molecule type" value="Genomic_DNA"/>
</dbReference>
<name>G7IIX5_MEDTR</name>
<dbReference type="eggNOG" id="ENOG502QSU3">
    <property type="taxonomic scope" value="Eukaryota"/>
</dbReference>
<keyword evidence="3" id="KW-1185">Reference proteome</keyword>
<dbReference type="InterPro" id="IPR012337">
    <property type="entry name" value="RNaseH-like_sf"/>
</dbReference>
<dbReference type="EnsemblPlants" id="AES65839">
    <property type="protein sequence ID" value="AES65839"/>
    <property type="gene ID" value="MTR_2g049710"/>
</dbReference>
<dbReference type="OMA" id="KENCCAF"/>
<dbReference type="SUPFAM" id="SSF53098">
    <property type="entry name" value="Ribonuclease H-like"/>
    <property type="match status" value="1"/>
</dbReference>
<sequence>MRGEYNGLKILILKENCCAFYIHCFAHQVQLALVTLVEEALKVGEITSVRGLNQETEVKKAGDTRWSSHYGTLFSIVSLFSHMIDVFGMIEEDGTSLEKKGDAKLLLKCMQSFEFIFILSLMKKVLSITHKLSQALQRSDQDIVNVMKLVKMSKQKLQTIRDSVVIPNMDDTNQTFEKSKRNSEKVFNLHYFQVQFFYQVIDRQLEELNNRFSEVNTELLLCVACLSPRDSFSALNVCSEDAFFELEGIGDLSIKMVEKRKHIVYPLVYLLLKLSLILHVATAERAFSSIKIIMSELQN</sequence>
<dbReference type="STRING" id="3880.G7IIX5"/>
<reference evidence="1 3" key="1">
    <citation type="journal article" date="2011" name="Nature">
        <title>The Medicago genome provides insight into the evolution of rhizobial symbioses.</title>
        <authorList>
            <person name="Young N.D."/>
            <person name="Debelle F."/>
            <person name="Oldroyd G.E."/>
            <person name="Geurts R."/>
            <person name="Cannon S.B."/>
            <person name="Udvardi M.K."/>
            <person name="Benedito V.A."/>
            <person name="Mayer K.F."/>
            <person name="Gouzy J."/>
            <person name="Schoof H."/>
            <person name="Van de Peer Y."/>
            <person name="Proost S."/>
            <person name="Cook D.R."/>
            <person name="Meyers B.C."/>
            <person name="Spannagl M."/>
            <person name="Cheung F."/>
            <person name="De Mita S."/>
            <person name="Krishnakumar V."/>
            <person name="Gundlach H."/>
            <person name="Zhou S."/>
            <person name="Mudge J."/>
            <person name="Bharti A.K."/>
            <person name="Murray J.D."/>
            <person name="Naoumkina M.A."/>
            <person name="Rosen B."/>
            <person name="Silverstein K.A."/>
            <person name="Tang H."/>
            <person name="Rombauts S."/>
            <person name="Zhao P.X."/>
            <person name="Zhou P."/>
            <person name="Barbe V."/>
            <person name="Bardou P."/>
            <person name="Bechner M."/>
            <person name="Bellec A."/>
            <person name="Berger A."/>
            <person name="Berges H."/>
            <person name="Bidwell S."/>
            <person name="Bisseling T."/>
            <person name="Choisne N."/>
            <person name="Couloux A."/>
            <person name="Denny R."/>
            <person name="Deshpande S."/>
            <person name="Dai X."/>
            <person name="Doyle J.J."/>
            <person name="Dudez A.M."/>
            <person name="Farmer A.D."/>
            <person name="Fouteau S."/>
            <person name="Franken C."/>
            <person name="Gibelin C."/>
            <person name="Gish J."/>
            <person name="Goldstein S."/>
            <person name="Gonzalez A.J."/>
            <person name="Green P.J."/>
            <person name="Hallab A."/>
            <person name="Hartog M."/>
            <person name="Hua A."/>
            <person name="Humphray S.J."/>
            <person name="Jeong D.H."/>
            <person name="Jing Y."/>
            <person name="Jocker A."/>
            <person name="Kenton S.M."/>
            <person name="Kim D.J."/>
            <person name="Klee K."/>
            <person name="Lai H."/>
            <person name="Lang C."/>
            <person name="Lin S."/>
            <person name="Macmil S.L."/>
            <person name="Magdelenat G."/>
            <person name="Matthews L."/>
            <person name="McCorrison J."/>
            <person name="Monaghan E.L."/>
            <person name="Mun J.H."/>
            <person name="Najar F.Z."/>
            <person name="Nicholson C."/>
            <person name="Noirot C."/>
            <person name="O'Bleness M."/>
            <person name="Paule C.R."/>
            <person name="Poulain J."/>
            <person name="Prion F."/>
            <person name="Qin B."/>
            <person name="Qu C."/>
            <person name="Retzel E.F."/>
            <person name="Riddle C."/>
            <person name="Sallet E."/>
            <person name="Samain S."/>
            <person name="Samson N."/>
            <person name="Sanders I."/>
            <person name="Saurat O."/>
            <person name="Scarpelli C."/>
            <person name="Schiex T."/>
            <person name="Segurens B."/>
            <person name="Severin A.J."/>
            <person name="Sherrier D.J."/>
            <person name="Shi R."/>
            <person name="Sims S."/>
            <person name="Singer S.R."/>
            <person name="Sinharoy S."/>
            <person name="Sterck L."/>
            <person name="Viollet A."/>
            <person name="Wang B.B."/>
            <person name="Wang K."/>
            <person name="Wang M."/>
            <person name="Wang X."/>
            <person name="Warfsmann J."/>
            <person name="Weissenbach J."/>
            <person name="White D.D."/>
            <person name="White J.D."/>
            <person name="Wiley G.B."/>
            <person name="Wincker P."/>
            <person name="Xing Y."/>
            <person name="Yang L."/>
            <person name="Yao Z."/>
            <person name="Ying F."/>
            <person name="Zhai J."/>
            <person name="Zhou L."/>
            <person name="Zuber A."/>
            <person name="Denarie J."/>
            <person name="Dixon R.A."/>
            <person name="May G.D."/>
            <person name="Schwartz D.C."/>
            <person name="Rogers J."/>
            <person name="Quetier F."/>
            <person name="Town C.D."/>
            <person name="Roe B.A."/>
        </authorList>
    </citation>
    <scope>NUCLEOTIDE SEQUENCE [LARGE SCALE GENOMIC DNA]</scope>
    <source>
        <strain evidence="1">A17</strain>
        <strain evidence="2 3">cv. Jemalong A17</strain>
    </source>
</reference>
<dbReference type="InterPro" id="IPR055298">
    <property type="entry name" value="AtLOH3-like"/>
</dbReference>
<dbReference type="PaxDb" id="3880-AES65839"/>
<gene>
    <name evidence="1" type="ordered locus">MTR_2g049710</name>
</gene>
<dbReference type="Proteomes" id="UP000002051">
    <property type="component" value="Chromosome 2"/>
</dbReference>
<dbReference type="HOGENOM" id="CLU_006175_3_0_1"/>
<organism evidence="1 3">
    <name type="scientific">Medicago truncatula</name>
    <name type="common">Barrel medic</name>
    <name type="synonym">Medicago tribuloides</name>
    <dbReference type="NCBI Taxonomy" id="3880"/>
    <lineage>
        <taxon>Eukaryota</taxon>
        <taxon>Viridiplantae</taxon>
        <taxon>Streptophyta</taxon>
        <taxon>Embryophyta</taxon>
        <taxon>Tracheophyta</taxon>
        <taxon>Spermatophyta</taxon>
        <taxon>Magnoliopsida</taxon>
        <taxon>eudicotyledons</taxon>
        <taxon>Gunneridae</taxon>
        <taxon>Pentapetalae</taxon>
        <taxon>rosids</taxon>
        <taxon>fabids</taxon>
        <taxon>Fabales</taxon>
        <taxon>Fabaceae</taxon>
        <taxon>Papilionoideae</taxon>
        <taxon>50 kb inversion clade</taxon>
        <taxon>NPAAA clade</taxon>
        <taxon>Hologalegina</taxon>
        <taxon>IRL clade</taxon>
        <taxon>Trifolieae</taxon>
        <taxon>Medicago</taxon>
    </lineage>
</organism>
<dbReference type="PANTHER" id="PTHR11697">
    <property type="entry name" value="GENERAL TRANSCRIPTION FACTOR 2-RELATED ZINC FINGER PROTEIN"/>
    <property type="match status" value="1"/>
</dbReference>
<dbReference type="PANTHER" id="PTHR11697:SF230">
    <property type="entry name" value="ZINC FINGER, MYM DOMAIN CONTAINING 1"/>
    <property type="match status" value="1"/>
</dbReference>
<dbReference type="AlphaFoldDB" id="G7IIX5"/>
<evidence type="ECO:0000313" key="2">
    <source>
        <dbReference type="EnsemblPlants" id="AES65839"/>
    </source>
</evidence>